<proteinExistence type="predicted"/>
<accession>A0AB38A4U0</accession>
<organism evidence="1 2">
    <name type="scientific">Atopobium minutum</name>
    <dbReference type="NCBI Taxonomy" id="1381"/>
    <lineage>
        <taxon>Bacteria</taxon>
        <taxon>Bacillati</taxon>
        <taxon>Actinomycetota</taxon>
        <taxon>Coriobacteriia</taxon>
        <taxon>Coriobacteriales</taxon>
        <taxon>Atopobiaceae</taxon>
        <taxon>Atopobium</taxon>
    </lineage>
</organism>
<dbReference type="AlphaFoldDB" id="A0AB38A4U0"/>
<sequence>MGTYAYIRVDGVPEVISSLKNIDQKIANDFKKGLREDVQPLVSKARSFAQGLGGSGDYAASFGVRTNNKGVYIYSSDPGAGVIEFANPGALIRSGVRMGKPAGVPSGEPPRALVKARDEEEPQIVGAVQNRIQGIIRSYFDG</sequence>
<dbReference type="RefSeq" id="WP_057001949.1">
    <property type="nucleotide sequence ID" value="NZ_CALJSN010000005.1"/>
</dbReference>
<dbReference type="EMBL" id="FNSH01000001">
    <property type="protein sequence ID" value="SEB43516.1"/>
    <property type="molecule type" value="Genomic_DNA"/>
</dbReference>
<protein>
    <recommendedName>
        <fullName evidence="3">Bacteriophage HK97-gp10, tail-component</fullName>
    </recommendedName>
</protein>
<name>A0AB38A4U0_9ACTN</name>
<comment type="caution">
    <text evidence="1">The sequence shown here is derived from an EMBL/GenBank/DDBJ whole genome shotgun (WGS) entry which is preliminary data.</text>
</comment>
<evidence type="ECO:0008006" key="3">
    <source>
        <dbReference type="Google" id="ProtNLM"/>
    </source>
</evidence>
<gene>
    <name evidence="1" type="ORF">SAMN04489746_0211</name>
</gene>
<evidence type="ECO:0000313" key="1">
    <source>
        <dbReference type="EMBL" id="SEB43516.1"/>
    </source>
</evidence>
<reference evidence="1 2" key="1">
    <citation type="submission" date="2016-10" db="EMBL/GenBank/DDBJ databases">
        <authorList>
            <person name="Varghese N."/>
            <person name="Submissions S."/>
        </authorList>
    </citation>
    <scope>NUCLEOTIDE SEQUENCE [LARGE SCALE GENOMIC DNA]</scope>
    <source>
        <strain evidence="1 2">DSM 20586</strain>
    </source>
</reference>
<evidence type="ECO:0000313" key="2">
    <source>
        <dbReference type="Proteomes" id="UP000183687"/>
    </source>
</evidence>
<dbReference type="Proteomes" id="UP000183687">
    <property type="component" value="Unassembled WGS sequence"/>
</dbReference>